<dbReference type="AlphaFoldDB" id="A0AAW0B212"/>
<keyword evidence="1" id="KW-0479">Metal-binding</keyword>
<dbReference type="InterPro" id="IPR018957">
    <property type="entry name" value="Znf_C3HC4_RING-type"/>
</dbReference>
<dbReference type="InterPro" id="IPR013083">
    <property type="entry name" value="Znf_RING/FYVE/PHD"/>
</dbReference>
<gene>
    <name evidence="6" type="ORF">R3P38DRAFT_3199199</name>
</gene>
<organism evidence="6 7">
    <name type="scientific">Favolaschia claudopus</name>
    <dbReference type="NCBI Taxonomy" id="2862362"/>
    <lineage>
        <taxon>Eukaryota</taxon>
        <taxon>Fungi</taxon>
        <taxon>Dikarya</taxon>
        <taxon>Basidiomycota</taxon>
        <taxon>Agaricomycotina</taxon>
        <taxon>Agaricomycetes</taxon>
        <taxon>Agaricomycetidae</taxon>
        <taxon>Agaricales</taxon>
        <taxon>Marasmiineae</taxon>
        <taxon>Mycenaceae</taxon>
        <taxon>Favolaschia</taxon>
    </lineage>
</organism>
<dbReference type="InterPro" id="IPR001841">
    <property type="entry name" value="Znf_RING"/>
</dbReference>
<name>A0AAW0B212_9AGAR</name>
<evidence type="ECO:0000256" key="4">
    <source>
        <dbReference type="PROSITE-ProRule" id="PRU00175"/>
    </source>
</evidence>
<dbReference type="Gene3D" id="3.30.40.10">
    <property type="entry name" value="Zinc/RING finger domain, C3HC4 (zinc finger)"/>
    <property type="match status" value="1"/>
</dbReference>
<dbReference type="EMBL" id="JAWWNJ010000043">
    <property type="protein sequence ID" value="KAK7019593.1"/>
    <property type="molecule type" value="Genomic_DNA"/>
</dbReference>
<feature type="domain" description="RING-type" evidence="5">
    <location>
        <begin position="116"/>
        <end position="154"/>
    </location>
</feature>
<evidence type="ECO:0000259" key="5">
    <source>
        <dbReference type="PROSITE" id="PS50089"/>
    </source>
</evidence>
<comment type="caution">
    <text evidence="6">The sequence shown here is derived from an EMBL/GenBank/DDBJ whole genome shotgun (WGS) entry which is preliminary data.</text>
</comment>
<accession>A0AAW0B212</accession>
<dbReference type="GO" id="GO:0008270">
    <property type="term" value="F:zinc ion binding"/>
    <property type="evidence" value="ECO:0007669"/>
    <property type="project" value="UniProtKB-KW"/>
</dbReference>
<keyword evidence="2 4" id="KW-0863">Zinc-finger</keyword>
<evidence type="ECO:0000256" key="2">
    <source>
        <dbReference type="ARBA" id="ARBA00022771"/>
    </source>
</evidence>
<dbReference type="SUPFAM" id="SSF57850">
    <property type="entry name" value="RING/U-box"/>
    <property type="match status" value="1"/>
</dbReference>
<evidence type="ECO:0000256" key="3">
    <source>
        <dbReference type="ARBA" id="ARBA00022833"/>
    </source>
</evidence>
<keyword evidence="7" id="KW-1185">Reference proteome</keyword>
<dbReference type="Proteomes" id="UP001362999">
    <property type="component" value="Unassembled WGS sequence"/>
</dbReference>
<reference evidence="6 7" key="1">
    <citation type="journal article" date="2024" name="J Genomics">
        <title>Draft genome sequencing and assembly of Favolaschia claudopus CIRM-BRFM 2984 isolated from oak limbs.</title>
        <authorList>
            <person name="Navarro D."/>
            <person name="Drula E."/>
            <person name="Chaduli D."/>
            <person name="Cazenave R."/>
            <person name="Ahrendt S."/>
            <person name="Wang J."/>
            <person name="Lipzen A."/>
            <person name="Daum C."/>
            <person name="Barry K."/>
            <person name="Grigoriev I.V."/>
            <person name="Favel A."/>
            <person name="Rosso M.N."/>
            <person name="Martin F."/>
        </authorList>
    </citation>
    <scope>NUCLEOTIDE SEQUENCE [LARGE SCALE GENOMIC DNA]</scope>
    <source>
        <strain evidence="6 7">CIRM-BRFM 2984</strain>
    </source>
</reference>
<evidence type="ECO:0000313" key="6">
    <source>
        <dbReference type="EMBL" id="KAK7019593.1"/>
    </source>
</evidence>
<evidence type="ECO:0000256" key="1">
    <source>
        <dbReference type="ARBA" id="ARBA00022723"/>
    </source>
</evidence>
<evidence type="ECO:0000313" key="7">
    <source>
        <dbReference type="Proteomes" id="UP001362999"/>
    </source>
</evidence>
<proteinExistence type="predicted"/>
<keyword evidence="3" id="KW-0862">Zinc</keyword>
<dbReference type="SMART" id="SM00184">
    <property type="entry name" value="RING"/>
    <property type="match status" value="1"/>
</dbReference>
<protein>
    <recommendedName>
        <fullName evidence="5">RING-type domain-containing protein</fullName>
    </recommendedName>
</protein>
<sequence length="197" mass="22202">MTTITSTRRVSLDAPSAFSRSSPLTTVGRPYPVTMFSPSEWRSRGVYAGSQRVTQVAGTTQIAGTTYPLVNVDPPAADVPFEGSRVYRPVALQANDLWIGSVRPDPPLQVFEEYICAICLSLKSHPVSYVCGHGHCFVCIRLWLERDWRCPECRVEMDRPPFRMFVEEKSILRLYGDWDSSEVTYDFSGLSFPSRPL</sequence>
<dbReference type="PROSITE" id="PS50089">
    <property type="entry name" value="ZF_RING_2"/>
    <property type="match status" value="1"/>
</dbReference>
<dbReference type="Pfam" id="PF00097">
    <property type="entry name" value="zf-C3HC4"/>
    <property type="match status" value="1"/>
</dbReference>